<dbReference type="Gene3D" id="3.20.20.10">
    <property type="entry name" value="Alanine racemase"/>
    <property type="match status" value="1"/>
</dbReference>
<comment type="caution">
    <text evidence="2">The sequence shown here is derived from an EMBL/GenBank/DDBJ whole genome shotgun (WGS) entry which is preliminary data.</text>
</comment>
<dbReference type="SUPFAM" id="SSF51419">
    <property type="entry name" value="PLP-binding barrel"/>
    <property type="match status" value="1"/>
</dbReference>
<dbReference type="PANTHER" id="PTHR28004">
    <property type="entry name" value="ZGC:162816-RELATED"/>
    <property type="match status" value="1"/>
</dbReference>
<reference evidence="3" key="1">
    <citation type="journal article" date="2019" name="Int. J. Syst. Evol. Microbiol.">
        <title>The Global Catalogue of Microorganisms (GCM) 10K type strain sequencing project: providing services to taxonomists for standard genome sequencing and annotation.</title>
        <authorList>
            <consortium name="The Broad Institute Genomics Platform"/>
            <consortium name="The Broad Institute Genome Sequencing Center for Infectious Disease"/>
            <person name="Wu L."/>
            <person name="Ma J."/>
        </authorList>
    </citation>
    <scope>NUCLEOTIDE SEQUENCE [LARGE SCALE GENOMIC DNA]</scope>
    <source>
        <strain evidence="3">KCTC 12861</strain>
    </source>
</reference>
<gene>
    <name evidence="2" type="ORF">GCM10007094_17950</name>
</gene>
<dbReference type="RefSeq" id="WP_189436451.1">
    <property type="nucleotide sequence ID" value="NZ_BMXE01000003.1"/>
</dbReference>
<dbReference type="InterPro" id="IPR029066">
    <property type="entry name" value="PLP-binding_barrel"/>
</dbReference>
<keyword evidence="3" id="KW-1185">Reference proteome</keyword>
<dbReference type="Proteomes" id="UP000637980">
    <property type="component" value="Unassembled WGS sequence"/>
</dbReference>
<proteinExistence type="predicted"/>
<evidence type="ECO:0000313" key="2">
    <source>
        <dbReference type="EMBL" id="GHB29973.1"/>
    </source>
</evidence>
<evidence type="ECO:0000313" key="3">
    <source>
        <dbReference type="Proteomes" id="UP000637980"/>
    </source>
</evidence>
<dbReference type="Pfam" id="PF01168">
    <property type="entry name" value="Ala_racemase_N"/>
    <property type="match status" value="1"/>
</dbReference>
<dbReference type="InterPro" id="IPR051466">
    <property type="entry name" value="D-amino_acid_metab_enzyme"/>
</dbReference>
<dbReference type="InterPro" id="IPR001608">
    <property type="entry name" value="Ala_racemase_N"/>
</dbReference>
<name>A0ABQ3E8S6_9HYPH</name>
<dbReference type="PANTHER" id="PTHR28004:SF2">
    <property type="entry name" value="D-SERINE DEHYDRATASE"/>
    <property type="match status" value="1"/>
</dbReference>
<organism evidence="2 3">
    <name type="scientific">Pseudovibrio japonicus</name>
    <dbReference type="NCBI Taxonomy" id="366534"/>
    <lineage>
        <taxon>Bacteria</taxon>
        <taxon>Pseudomonadati</taxon>
        <taxon>Pseudomonadota</taxon>
        <taxon>Alphaproteobacteria</taxon>
        <taxon>Hyphomicrobiales</taxon>
        <taxon>Stappiaceae</taxon>
        <taxon>Pseudovibrio</taxon>
    </lineage>
</organism>
<dbReference type="EMBL" id="BMXE01000003">
    <property type="protein sequence ID" value="GHB29973.1"/>
    <property type="molecule type" value="Genomic_DNA"/>
</dbReference>
<evidence type="ECO:0000259" key="1">
    <source>
        <dbReference type="Pfam" id="PF01168"/>
    </source>
</evidence>
<sequence length="401" mass="44309">MLRRDKSGPREPYFLDVQQALREAGISQPALVLDEGRLRQNIRQLKGDLPDGMKLRLVAKSLPVPELLKLVSTELGTHRYMTFNLTMLKEVTELDPTADQLLGKPLPVTRAADYYSRTPTNETTGEIYWLIDTESRLQEYAEFALSKNLTLNIVLELDVGLHRGGFEVDGQLAQALETIKTDISLKFCGFMGYEAHIAKAPTLLGMRQKALNKAVSIYARALEMAEQVLGVKASDLPIRNAAGSPTFRLYDSTEIANEVSVGSVLVKPSDFETDLLENYAPALFIAAPAIKVGGRMKTPVLEAFDPLKRLLNPNLDRSIFLHGGNWKAYPVDPPGLAYNPIYGRSSNQEMLNGGPKTAILPDEFVFLRPSQSEAVLLQFGDIAVYKDGAIVDTWSPFSPSV</sequence>
<feature type="domain" description="Alanine racemase N-terminal" evidence="1">
    <location>
        <begin position="34"/>
        <end position="266"/>
    </location>
</feature>
<accession>A0ABQ3E8S6</accession>
<protein>
    <recommendedName>
        <fullName evidence="1">Alanine racemase N-terminal domain-containing protein</fullName>
    </recommendedName>
</protein>